<dbReference type="AlphaFoldDB" id="A0A0F9Q964"/>
<gene>
    <name evidence="1" type="ORF">LCGC14_1043590</name>
</gene>
<name>A0A0F9Q964_9ZZZZ</name>
<evidence type="ECO:0000313" key="1">
    <source>
        <dbReference type="EMBL" id="KKN09746.1"/>
    </source>
</evidence>
<sequence>MEHLNQYETEVIGVSLGQILLDKFGVYLEPILYDTTNSFTYIAEENTKSLLAQHDKDKAKRDDFIVVQKLSQFYLYLS</sequence>
<accession>A0A0F9Q964</accession>
<reference evidence="1" key="1">
    <citation type="journal article" date="2015" name="Nature">
        <title>Complex archaea that bridge the gap between prokaryotes and eukaryotes.</title>
        <authorList>
            <person name="Spang A."/>
            <person name="Saw J.H."/>
            <person name="Jorgensen S.L."/>
            <person name="Zaremba-Niedzwiedzka K."/>
            <person name="Martijn J."/>
            <person name="Lind A.E."/>
            <person name="van Eijk R."/>
            <person name="Schleper C."/>
            <person name="Guy L."/>
            <person name="Ettema T.J."/>
        </authorList>
    </citation>
    <scope>NUCLEOTIDE SEQUENCE</scope>
</reference>
<dbReference type="EMBL" id="LAZR01004311">
    <property type="protein sequence ID" value="KKN09746.1"/>
    <property type="molecule type" value="Genomic_DNA"/>
</dbReference>
<comment type="caution">
    <text evidence="1">The sequence shown here is derived from an EMBL/GenBank/DDBJ whole genome shotgun (WGS) entry which is preliminary data.</text>
</comment>
<organism evidence="1">
    <name type="scientific">marine sediment metagenome</name>
    <dbReference type="NCBI Taxonomy" id="412755"/>
    <lineage>
        <taxon>unclassified sequences</taxon>
        <taxon>metagenomes</taxon>
        <taxon>ecological metagenomes</taxon>
    </lineage>
</organism>
<proteinExistence type="predicted"/>
<protein>
    <submittedName>
        <fullName evidence="1">Uncharacterized protein</fullName>
    </submittedName>
</protein>